<dbReference type="Gene3D" id="3.40.50.620">
    <property type="entry name" value="HUPs"/>
    <property type="match status" value="1"/>
</dbReference>
<dbReference type="PANTHER" id="PTHR42914">
    <property type="entry name" value="7-CYANO-7-DEAZAGUANINE SYNTHASE"/>
    <property type="match status" value="1"/>
</dbReference>
<keyword evidence="6" id="KW-0067">ATP-binding</keyword>
<keyword evidence="5" id="KW-0862">Zinc</keyword>
<dbReference type="AlphaFoldDB" id="A0A1W1CII3"/>
<dbReference type="InterPro" id="IPR014729">
    <property type="entry name" value="Rossmann-like_a/b/a_fold"/>
</dbReference>
<dbReference type="Pfam" id="PF06508">
    <property type="entry name" value="QueC"/>
    <property type="match status" value="1"/>
</dbReference>
<dbReference type="GO" id="GO:0005524">
    <property type="term" value="F:ATP binding"/>
    <property type="evidence" value="ECO:0007669"/>
    <property type="project" value="UniProtKB-KW"/>
</dbReference>
<reference evidence="10" key="1">
    <citation type="submission" date="2016-10" db="EMBL/GenBank/DDBJ databases">
        <authorList>
            <person name="de Groot N.N."/>
        </authorList>
    </citation>
    <scope>NUCLEOTIDE SEQUENCE</scope>
</reference>
<dbReference type="NCBIfam" id="TIGR00364">
    <property type="entry name" value="7-cyano-7-deazaguanine synthase QueC"/>
    <property type="match status" value="1"/>
</dbReference>
<evidence type="ECO:0000256" key="5">
    <source>
        <dbReference type="ARBA" id="ARBA00022833"/>
    </source>
</evidence>
<dbReference type="PANTHER" id="PTHR42914:SF1">
    <property type="entry name" value="7-CYANO-7-DEAZAGUANINE SYNTHASE"/>
    <property type="match status" value="1"/>
</dbReference>
<evidence type="ECO:0000256" key="2">
    <source>
        <dbReference type="ARBA" id="ARBA00022598"/>
    </source>
</evidence>
<dbReference type="PIRSF" id="PIRSF006293">
    <property type="entry name" value="ExsB"/>
    <property type="match status" value="1"/>
</dbReference>
<comment type="catalytic activity">
    <reaction evidence="9">
        <text>7-carboxy-7-carbaguanine + NH4(+) + 2 ATP = 7-cyano-7-carbaguanine + 2 AMP + 2 diphosphate + 2 H(+)</text>
        <dbReference type="Rhea" id="RHEA:27982"/>
        <dbReference type="ChEBI" id="CHEBI:15378"/>
        <dbReference type="ChEBI" id="CHEBI:28938"/>
        <dbReference type="ChEBI" id="CHEBI:30616"/>
        <dbReference type="ChEBI" id="CHEBI:33019"/>
        <dbReference type="ChEBI" id="CHEBI:45075"/>
        <dbReference type="ChEBI" id="CHEBI:61036"/>
        <dbReference type="ChEBI" id="CHEBI:456215"/>
        <dbReference type="EC" id="6.3.4.20"/>
    </reaction>
</comment>
<dbReference type="CDD" id="cd01995">
    <property type="entry name" value="QueC-like"/>
    <property type="match status" value="1"/>
</dbReference>
<name>A0A1W1CII3_9ZZZZ</name>
<evidence type="ECO:0000256" key="6">
    <source>
        <dbReference type="ARBA" id="ARBA00022840"/>
    </source>
</evidence>
<dbReference type="GO" id="GO:0016874">
    <property type="term" value="F:ligase activity"/>
    <property type="evidence" value="ECO:0007669"/>
    <property type="project" value="UniProtKB-KW"/>
</dbReference>
<sequence length="183" mass="20629">MSSALIVFSGGQDSVTCLAWAKKRYDHVETITFDYGQKHSIELIQAKKIAEKLNIPNYIISFNIFSQLADSALLDVNTNQNINDSHHTKPNLHASFVPNRNAMFFTIAHAYAQKQGLEHIITGINQTDYLGYPDCRIEFIESLEKSLNIGSESNIIFKYPLIKLTKAETFVLAKEEGILVTFT</sequence>
<dbReference type="EC" id="6.3.4.20" evidence="8"/>
<dbReference type="InterPro" id="IPR018317">
    <property type="entry name" value="QueC"/>
</dbReference>
<accession>A0A1W1CII3</accession>
<dbReference type="SUPFAM" id="SSF52402">
    <property type="entry name" value="Adenine nucleotide alpha hydrolases-like"/>
    <property type="match status" value="1"/>
</dbReference>
<evidence type="ECO:0000313" key="10">
    <source>
        <dbReference type="EMBL" id="SFV65502.1"/>
    </source>
</evidence>
<evidence type="ECO:0000256" key="9">
    <source>
        <dbReference type="ARBA" id="ARBA00047890"/>
    </source>
</evidence>
<keyword evidence="3" id="KW-0479">Metal-binding</keyword>
<gene>
    <name evidence="10" type="ORF">MNB_SV-12-1233</name>
</gene>
<dbReference type="EMBL" id="FPHE01000142">
    <property type="protein sequence ID" value="SFV65502.1"/>
    <property type="molecule type" value="Genomic_DNA"/>
</dbReference>
<dbReference type="GO" id="GO:0046872">
    <property type="term" value="F:metal ion binding"/>
    <property type="evidence" value="ECO:0007669"/>
    <property type="project" value="UniProtKB-KW"/>
</dbReference>
<evidence type="ECO:0000256" key="3">
    <source>
        <dbReference type="ARBA" id="ARBA00022723"/>
    </source>
</evidence>
<comment type="similarity">
    <text evidence="7">Belongs to the QueC family.</text>
</comment>
<evidence type="ECO:0000256" key="1">
    <source>
        <dbReference type="ARBA" id="ARBA00005061"/>
    </source>
</evidence>
<evidence type="ECO:0000256" key="7">
    <source>
        <dbReference type="ARBA" id="ARBA00037993"/>
    </source>
</evidence>
<comment type="pathway">
    <text evidence="1">Purine metabolism; 7-cyano-7-deazaguanine biosynthesis.</text>
</comment>
<keyword evidence="4" id="KW-0547">Nucleotide-binding</keyword>
<proteinExistence type="inferred from homology"/>
<organism evidence="10">
    <name type="scientific">hydrothermal vent metagenome</name>
    <dbReference type="NCBI Taxonomy" id="652676"/>
    <lineage>
        <taxon>unclassified sequences</taxon>
        <taxon>metagenomes</taxon>
        <taxon>ecological metagenomes</taxon>
    </lineage>
</organism>
<evidence type="ECO:0000256" key="4">
    <source>
        <dbReference type="ARBA" id="ARBA00022741"/>
    </source>
</evidence>
<evidence type="ECO:0000256" key="8">
    <source>
        <dbReference type="ARBA" id="ARBA00039149"/>
    </source>
</evidence>
<keyword evidence="2" id="KW-0436">Ligase</keyword>
<protein>
    <recommendedName>
        <fullName evidence="8">7-cyano-7-deazaguanine synthase</fullName>
        <ecNumber evidence="8">6.3.4.20</ecNumber>
    </recommendedName>
</protein>